<feature type="transmembrane region" description="Helical" evidence="2">
    <location>
        <begin position="130"/>
        <end position="150"/>
    </location>
</feature>
<protein>
    <submittedName>
        <fullName evidence="3">Uncharacterized protein</fullName>
    </submittedName>
</protein>
<feature type="transmembrane region" description="Helical" evidence="2">
    <location>
        <begin position="102"/>
        <end position="124"/>
    </location>
</feature>
<keyword evidence="2" id="KW-0472">Membrane</keyword>
<keyword evidence="2" id="KW-0812">Transmembrane</keyword>
<sequence>MFDNVIDIIPIISAVVGLVVATSMSALTAISKSTQKTLENRINTYKDQLNNYPEDTKESSTNENTNISSSPVKDKIELALYEHEEIMGIHQKQALMHSRVQFYTGIIISVLGFVLFVYILFLSLDSTNNIALGIKLTSSLIFEGIAVLFLKESHKLRESSKEYHDNLRENLRQQEAIRIANTIQNEEIRSIIQAQLSLHMVGIKSETIDITKIIESNNQNK</sequence>
<reference evidence="3 4" key="1">
    <citation type="submission" date="2017-07" db="EMBL/GenBank/DDBJ databases">
        <title>Isolation and development of strain Bacillus megaterium SR7 for enhanced growth and metabolite production under supercritical carbon dioxide.</title>
        <authorList>
            <person name="Freedman A.J.E."/>
            <person name="Peet K.C."/>
            <person name="Boock J.T."/>
            <person name="Penn K."/>
            <person name="Prather K.L.J."/>
            <person name="Thompson J.R."/>
        </authorList>
    </citation>
    <scope>NUCLEOTIDE SEQUENCE [LARGE SCALE GENOMIC DNA]</scope>
    <source>
        <strain evidence="3 4">SR7</strain>
    </source>
</reference>
<dbReference type="RefSeq" id="WP_114897323.1">
    <property type="nucleotide sequence ID" value="NZ_CP022674.1"/>
</dbReference>
<evidence type="ECO:0000256" key="2">
    <source>
        <dbReference type="SAM" id="Phobius"/>
    </source>
</evidence>
<organism evidence="3 4">
    <name type="scientific">Priestia megaterium</name>
    <name type="common">Bacillus megaterium</name>
    <dbReference type="NCBI Taxonomy" id="1404"/>
    <lineage>
        <taxon>Bacteria</taxon>
        <taxon>Bacillati</taxon>
        <taxon>Bacillota</taxon>
        <taxon>Bacilli</taxon>
        <taxon>Bacillales</taxon>
        <taxon>Bacillaceae</taxon>
        <taxon>Priestia</taxon>
    </lineage>
</organism>
<feature type="region of interest" description="Disordered" evidence="1">
    <location>
        <begin position="49"/>
        <end position="69"/>
    </location>
</feature>
<feature type="transmembrane region" description="Helical" evidence="2">
    <location>
        <begin position="6"/>
        <end position="30"/>
    </location>
</feature>
<dbReference type="AlphaFoldDB" id="A0AA86I654"/>
<keyword evidence="2" id="KW-1133">Transmembrane helix</keyword>
<proteinExistence type="predicted"/>
<evidence type="ECO:0000313" key="4">
    <source>
        <dbReference type="Proteomes" id="UP000253834"/>
    </source>
</evidence>
<dbReference type="EMBL" id="CP022674">
    <property type="protein sequence ID" value="AXI32643.1"/>
    <property type="molecule type" value="Genomic_DNA"/>
</dbReference>
<evidence type="ECO:0000256" key="1">
    <source>
        <dbReference type="SAM" id="MobiDB-lite"/>
    </source>
</evidence>
<dbReference type="Proteomes" id="UP000253834">
    <property type="component" value="Chromosome"/>
</dbReference>
<gene>
    <name evidence="3" type="ORF">CIB87_28045</name>
</gene>
<accession>A0AA86I654</accession>
<name>A0AA86I654_PRIMG</name>
<evidence type="ECO:0000313" key="3">
    <source>
        <dbReference type="EMBL" id="AXI32643.1"/>
    </source>
</evidence>